<dbReference type="AlphaFoldDB" id="A0A923PGD4"/>
<dbReference type="GO" id="GO:0008168">
    <property type="term" value="F:methyltransferase activity"/>
    <property type="evidence" value="ECO:0007669"/>
    <property type="project" value="UniProtKB-KW"/>
</dbReference>
<dbReference type="PANTHER" id="PTHR43861">
    <property type="entry name" value="TRANS-ACONITATE 2-METHYLTRANSFERASE-RELATED"/>
    <property type="match status" value="1"/>
</dbReference>
<evidence type="ECO:0000313" key="3">
    <source>
        <dbReference type="EMBL" id="MBC6993638.1"/>
    </source>
</evidence>
<dbReference type="InterPro" id="IPR029063">
    <property type="entry name" value="SAM-dependent_MTases_sf"/>
</dbReference>
<reference evidence="3" key="1">
    <citation type="submission" date="2020-08" db="EMBL/GenBank/DDBJ databases">
        <title>Lewinella bacteria from marine environments.</title>
        <authorList>
            <person name="Zhong Y."/>
        </authorList>
    </citation>
    <scope>NUCLEOTIDE SEQUENCE</scope>
    <source>
        <strain evidence="3">KCTC 42187</strain>
    </source>
</reference>
<keyword evidence="4" id="KW-1185">Reference proteome</keyword>
<evidence type="ECO:0000313" key="4">
    <source>
        <dbReference type="Proteomes" id="UP000650081"/>
    </source>
</evidence>
<dbReference type="EMBL" id="JACSIT010000069">
    <property type="protein sequence ID" value="MBC6993638.1"/>
    <property type="molecule type" value="Genomic_DNA"/>
</dbReference>
<dbReference type="SUPFAM" id="SSF53335">
    <property type="entry name" value="S-adenosyl-L-methionine-dependent methyltransferases"/>
    <property type="match status" value="1"/>
</dbReference>
<dbReference type="Proteomes" id="UP000650081">
    <property type="component" value="Unassembled WGS sequence"/>
</dbReference>
<evidence type="ECO:0000256" key="1">
    <source>
        <dbReference type="ARBA" id="ARBA00022679"/>
    </source>
</evidence>
<keyword evidence="3" id="KW-0489">Methyltransferase</keyword>
<dbReference type="Gene3D" id="3.40.50.150">
    <property type="entry name" value="Vaccinia Virus protein VP39"/>
    <property type="match status" value="1"/>
</dbReference>
<accession>A0A923PGD4</accession>
<dbReference type="InterPro" id="IPR041698">
    <property type="entry name" value="Methyltransf_25"/>
</dbReference>
<name>A0A923PGD4_9BACT</name>
<comment type="caution">
    <text evidence="3">The sequence shown here is derived from an EMBL/GenBank/DDBJ whole genome shotgun (WGS) entry which is preliminary data.</text>
</comment>
<dbReference type="Pfam" id="PF13649">
    <property type="entry name" value="Methyltransf_25"/>
    <property type="match status" value="1"/>
</dbReference>
<protein>
    <submittedName>
        <fullName evidence="3">Class I SAM-dependent methyltransferase</fullName>
    </submittedName>
</protein>
<evidence type="ECO:0000259" key="2">
    <source>
        <dbReference type="Pfam" id="PF13649"/>
    </source>
</evidence>
<dbReference type="RefSeq" id="WP_187465748.1">
    <property type="nucleotide sequence ID" value="NZ_JACSIT010000069.1"/>
</dbReference>
<dbReference type="GO" id="GO:0032259">
    <property type="term" value="P:methylation"/>
    <property type="evidence" value="ECO:0007669"/>
    <property type="project" value="UniProtKB-KW"/>
</dbReference>
<gene>
    <name evidence="3" type="ORF">H9S92_05675</name>
</gene>
<keyword evidence="1" id="KW-0808">Transferase</keyword>
<feature type="domain" description="Methyltransferase" evidence="2">
    <location>
        <begin position="60"/>
        <end position="154"/>
    </location>
</feature>
<organism evidence="3 4">
    <name type="scientific">Neolewinella lacunae</name>
    <dbReference type="NCBI Taxonomy" id="1517758"/>
    <lineage>
        <taxon>Bacteria</taxon>
        <taxon>Pseudomonadati</taxon>
        <taxon>Bacteroidota</taxon>
        <taxon>Saprospiria</taxon>
        <taxon>Saprospirales</taxon>
        <taxon>Lewinellaceae</taxon>
        <taxon>Neolewinella</taxon>
    </lineage>
</organism>
<proteinExistence type="predicted"/>
<sequence length="217" mass="24716">MPLLPPASPANESKLTVPQHLRTYYRFQSRIYDLTRWSFLFGRRRALQQLPISPAANISILEVGCGTGHNLVALAKYFPNAYVTGIDLSEDMLAIAAKKVARFGGRVTLEEGAFGVVPLEEKYDLIVFSYCLTMVNPDWDKLLEVARKSLPPTGMLTVVDFHDSAFPFFQSHMKKHHVRMDAHLLPVLVEEFEPVRHTVKSAYGGLWRWFHFVGRQK</sequence>
<dbReference type="CDD" id="cd02440">
    <property type="entry name" value="AdoMet_MTases"/>
    <property type="match status" value="1"/>
</dbReference>